<proteinExistence type="predicted"/>
<reference evidence="2" key="1">
    <citation type="submission" date="2020-04" db="EMBL/GenBank/DDBJ databases">
        <authorList>
            <person name="Zhang T."/>
        </authorList>
    </citation>
    <scope>NUCLEOTIDE SEQUENCE</scope>
    <source>
        <strain evidence="2">HKST-UBA11</strain>
    </source>
</reference>
<evidence type="ECO:0000313" key="3">
    <source>
        <dbReference type="Proteomes" id="UP000754563"/>
    </source>
</evidence>
<reference evidence="2" key="2">
    <citation type="journal article" date="2021" name="Microbiome">
        <title>Successional dynamics and alternative stable states in a saline activated sludge microbial community over 9 years.</title>
        <authorList>
            <person name="Wang Y."/>
            <person name="Ye J."/>
            <person name="Ju F."/>
            <person name="Liu L."/>
            <person name="Boyd J.A."/>
            <person name="Deng Y."/>
            <person name="Parks D.H."/>
            <person name="Jiang X."/>
            <person name="Yin X."/>
            <person name="Woodcroft B.J."/>
            <person name="Tyson G.W."/>
            <person name="Hugenholtz P."/>
            <person name="Polz M.F."/>
            <person name="Zhang T."/>
        </authorList>
    </citation>
    <scope>NUCLEOTIDE SEQUENCE</scope>
    <source>
        <strain evidence="2">HKST-UBA11</strain>
    </source>
</reference>
<dbReference type="AlphaFoldDB" id="A0A955RL57"/>
<protein>
    <submittedName>
        <fullName evidence="2">Uncharacterized protein</fullName>
    </submittedName>
</protein>
<evidence type="ECO:0000313" key="2">
    <source>
        <dbReference type="EMBL" id="MCA9385978.1"/>
    </source>
</evidence>
<feature type="region of interest" description="Disordered" evidence="1">
    <location>
        <begin position="92"/>
        <end position="111"/>
    </location>
</feature>
<sequence>MNPKQQTRIMIVIGVLLLLMLLILLLVPSSRITPGGDTHPDDTTQGVIDKNETGSVTYYRDYTGTEILEVTDYRITREEAFRELGLQDDGSIVFSQPGASGPRPIPDEPLEGDVIDYELWGLEEGHAE</sequence>
<dbReference type="Proteomes" id="UP000754563">
    <property type="component" value="Unassembled WGS sequence"/>
</dbReference>
<dbReference type="EMBL" id="JAGQLH010000063">
    <property type="protein sequence ID" value="MCA9385978.1"/>
    <property type="molecule type" value="Genomic_DNA"/>
</dbReference>
<name>A0A955RL57_9BACT</name>
<evidence type="ECO:0000256" key="1">
    <source>
        <dbReference type="SAM" id="MobiDB-lite"/>
    </source>
</evidence>
<organism evidence="2 3">
    <name type="scientific">Candidatus Dojkabacteria bacterium</name>
    <dbReference type="NCBI Taxonomy" id="2099670"/>
    <lineage>
        <taxon>Bacteria</taxon>
        <taxon>Candidatus Dojkabacteria</taxon>
    </lineage>
</organism>
<comment type="caution">
    <text evidence="2">The sequence shown here is derived from an EMBL/GenBank/DDBJ whole genome shotgun (WGS) entry which is preliminary data.</text>
</comment>
<accession>A0A955RL57</accession>
<gene>
    <name evidence="2" type="ORF">KC717_05010</name>
</gene>